<reference evidence="11" key="1">
    <citation type="submission" date="2020-10" db="EMBL/GenBank/DDBJ databases">
        <authorList>
            <person name="Gilroy R."/>
        </authorList>
    </citation>
    <scope>NUCLEOTIDE SEQUENCE</scope>
    <source>
        <strain evidence="11">20514</strain>
    </source>
</reference>
<accession>A0A9D9EH10</accession>
<dbReference type="AlphaFoldDB" id="A0A9D9EH10"/>
<feature type="transmembrane region" description="Helical" evidence="10">
    <location>
        <begin position="144"/>
        <end position="163"/>
    </location>
</feature>
<keyword evidence="9 10" id="KW-0472">Membrane</keyword>
<feature type="transmembrane region" description="Helical" evidence="10">
    <location>
        <begin position="42"/>
        <end position="59"/>
    </location>
</feature>
<evidence type="ECO:0000256" key="10">
    <source>
        <dbReference type="SAM" id="Phobius"/>
    </source>
</evidence>
<evidence type="ECO:0000256" key="3">
    <source>
        <dbReference type="ARBA" id="ARBA00006669"/>
    </source>
</evidence>
<dbReference type="InterPro" id="IPR006419">
    <property type="entry name" value="NMN_transpt_PnuC"/>
</dbReference>
<comment type="caution">
    <text evidence="11">The sequence shown here is derived from an EMBL/GenBank/DDBJ whole genome shotgun (WGS) entry which is preliminary data.</text>
</comment>
<evidence type="ECO:0000256" key="5">
    <source>
        <dbReference type="ARBA" id="ARBA00022448"/>
    </source>
</evidence>
<evidence type="ECO:0000256" key="8">
    <source>
        <dbReference type="ARBA" id="ARBA00022989"/>
    </source>
</evidence>
<feature type="transmembrane region" description="Helical" evidence="10">
    <location>
        <begin position="16"/>
        <end position="35"/>
    </location>
</feature>
<keyword evidence="6" id="KW-1003">Cell membrane</keyword>
<evidence type="ECO:0000256" key="4">
    <source>
        <dbReference type="ARBA" id="ARBA00017522"/>
    </source>
</evidence>
<proteinExistence type="inferred from homology"/>
<dbReference type="GO" id="GO:0034257">
    <property type="term" value="F:nicotinamide riboside transmembrane transporter activity"/>
    <property type="evidence" value="ECO:0007669"/>
    <property type="project" value="InterPro"/>
</dbReference>
<dbReference type="EMBL" id="JADIMQ010000022">
    <property type="protein sequence ID" value="MBO8447936.1"/>
    <property type="molecule type" value="Genomic_DNA"/>
</dbReference>
<evidence type="ECO:0000313" key="11">
    <source>
        <dbReference type="EMBL" id="MBO8447936.1"/>
    </source>
</evidence>
<keyword evidence="5" id="KW-0813">Transport</keyword>
<feature type="transmembrane region" description="Helical" evidence="10">
    <location>
        <begin position="65"/>
        <end position="84"/>
    </location>
</feature>
<comment type="subcellular location">
    <subcellularLocation>
        <location evidence="2">Cell membrane</location>
        <topology evidence="2">Multi-pass membrane protein</topology>
    </subcellularLocation>
</comment>
<evidence type="ECO:0000256" key="2">
    <source>
        <dbReference type="ARBA" id="ARBA00004651"/>
    </source>
</evidence>
<keyword evidence="7 10" id="KW-0812">Transmembrane</keyword>
<name>A0A9D9EH10_9BACT</name>
<dbReference type="PANTHER" id="PTHR36122:SF2">
    <property type="entry name" value="NICOTINAMIDE RIBOSIDE TRANSPORTER PNUC"/>
    <property type="match status" value="1"/>
</dbReference>
<keyword evidence="8 10" id="KW-1133">Transmembrane helix</keyword>
<evidence type="ECO:0000256" key="9">
    <source>
        <dbReference type="ARBA" id="ARBA00023136"/>
    </source>
</evidence>
<evidence type="ECO:0000256" key="1">
    <source>
        <dbReference type="ARBA" id="ARBA00002672"/>
    </source>
</evidence>
<feature type="transmembrane region" description="Helical" evidence="10">
    <location>
        <begin position="192"/>
        <end position="211"/>
    </location>
</feature>
<organism evidence="11 12">
    <name type="scientific">Candidatus Cryptobacteroides merdigallinarum</name>
    <dbReference type="NCBI Taxonomy" id="2840770"/>
    <lineage>
        <taxon>Bacteria</taxon>
        <taxon>Pseudomonadati</taxon>
        <taxon>Bacteroidota</taxon>
        <taxon>Bacteroidia</taxon>
        <taxon>Bacteroidales</taxon>
        <taxon>Candidatus Cryptobacteroides</taxon>
    </lineage>
</organism>
<dbReference type="NCBIfam" id="TIGR01528">
    <property type="entry name" value="NMN_trans_PnuC"/>
    <property type="match status" value="1"/>
</dbReference>
<gene>
    <name evidence="11" type="ORF">IAC29_01525</name>
</gene>
<evidence type="ECO:0000313" key="12">
    <source>
        <dbReference type="Proteomes" id="UP000810252"/>
    </source>
</evidence>
<comment type="similarity">
    <text evidence="3">Belongs to the nicotinamide ribonucleoside (NR) uptake permease (TC 4.B.1) family.</text>
</comment>
<comment type="function">
    <text evidence="1">Required for nicotinamide riboside transport across the inner membrane.</text>
</comment>
<dbReference type="PANTHER" id="PTHR36122">
    <property type="entry name" value="NICOTINAMIDE RIBOSIDE TRANSPORTER PNUC"/>
    <property type="match status" value="1"/>
</dbReference>
<dbReference type="GO" id="GO:0005886">
    <property type="term" value="C:plasma membrane"/>
    <property type="evidence" value="ECO:0007669"/>
    <property type="project" value="UniProtKB-SubCell"/>
</dbReference>
<dbReference type="Proteomes" id="UP000810252">
    <property type="component" value="Unassembled WGS sequence"/>
</dbReference>
<sequence length="219" mass="25109">MSDILNYTLFTIGGDTPVLLIDLVTSIFGLTCVVLAGRNSKYNFWVGYLYTTLLFLMFWNKHLYASLILQPISLGINILGHYRWTHPRKDEESSADHRALKVSKLTWPQRIAAISSVFILAALWGWLLSLLGNRWFTGVFPADPIPYLDACVTVLILVAQFLSALKKWDCWIAWLLVNITQMWLHISVGHIFMPVVCGLYLLNGIVSLYNWSRLYRRKA</sequence>
<reference evidence="11" key="2">
    <citation type="journal article" date="2021" name="PeerJ">
        <title>Extensive microbial diversity within the chicken gut microbiome revealed by metagenomics and culture.</title>
        <authorList>
            <person name="Gilroy R."/>
            <person name="Ravi A."/>
            <person name="Getino M."/>
            <person name="Pursley I."/>
            <person name="Horton D.L."/>
            <person name="Alikhan N.F."/>
            <person name="Baker D."/>
            <person name="Gharbi K."/>
            <person name="Hall N."/>
            <person name="Watson M."/>
            <person name="Adriaenssens E.M."/>
            <person name="Foster-Nyarko E."/>
            <person name="Jarju S."/>
            <person name="Secka A."/>
            <person name="Antonio M."/>
            <person name="Oren A."/>
            <person name="Chaudhuri R.R."/>
            <person name="La Ragione R."/>
            <person name="Hildebrand F."/>
            <person name="Pallen M.J."/>
        </authorList>
    </citation>
    <scope>NUCLEOTIDE SEQUENCE</scope>
    <source>
        <strain evidence="11">20514</strain>
    </source>
</reference>
<feature type="transmembrane region" description="Helical" evidence="10">
    <location>
        <begin position="111"/>
        <end position="132"/>
    </location>
</feature>
<evidence type="ECO:0000256" key="7">
    <source>
        <dbReference type="ARBA" id="ARBA00022692"/>
    </source>
</evidence>
<evidence type="ECO:0000256" key="6">
    <source>
        <dbReference type="ARBA" id="ARBA00022475"/>
    </source>
</evidence>
<dbReference type="Pfam" id="PF04973">
    <property type="entry name" value="NMN_transporter"/>
    <property type="match status" value="1"/>
</dbReference>
<protein>
    <recommendedName>
        <fullName evidence="4">Nicotinamide riboside transporter PnuC</fullName>
    </recommendedName>
</protein>